<proteinExistence type="predicted"/>
<accession>A0AAE1X1N9</accession>
<sequence>MWPNVWNHTNKQAIPLFPGQNLINNVRVSNKFLTGSLADVITVSSHLNFDTQAQSLEGDAPEDLDFSDVVLKYINHILMEEDVEEKACMFQESAALQAAERSFYEVIGRNILLLQIISMWQSWIIVLRTLMKRFL</sequence>
<name>A0AAE1X1N9_9LAMI</name>
<dbReference type="Proteomes" id="UP001289374">
    <property type="component" value="Unassembled WGS sequence"/>
</dbReference>
<comment type="caution">
    <text evidence="1">The sequence shown here is derived from an EMBL/GenBank/DDBJ whole genome shotgun (WGS) entry which is preliminary data.</text>
</comment>
<dbReference type="EMBL" id="JACGWL010000004">
    <property type="protein sequence ID" value="KAK4403303.1"/>
    <property type="molecule type" value="Genomic_DNA"/>
</dbReference>
<dbReference type="AlphaFoldDB" id="A0AAE1X1N9"/>
<evidence type="ECO:0000313" key="2">
    <source>
        <dbReference type="Proteomes" id="UP001289374"/>
    </source>
</evidence>
<reference evidence="1" key="2">
    <citation type="journal article" date="2024" name="Plant">
        <title>Genomic evolution and insights into agronomic trait innovations of Sesamum species.</title>
        <authorList>
            <person name="Miao H."/>
            <person name="Wang L."/>
            <person name="Qu L."/>
            <person name="Liu H."/>
            <person name="Sun Y."/>
            <person name="Le M."/>
            <person name="Wang Q."/>
            <person name="Wei S."/>
            <person name="Zheng Y."/>
            <person name="Lin W."/>
            <person name="Duan Y."/>
            <person name="Cao H."/>
            <person name="Xiong S."/>
            <person name="Wang X."/>
            <person name="Wei L."/>
            <person name="Li C."/>
            <person name="Ma Q."/>
            <person name="Ju M."/>
            <person name="Zhao R."/>
            <person name="Li G."/>
            <person name="Mu C."/>
            <person name="Tian Q."/>
            <person name="Mei H."/>
            <person name="Zhang T."/>
            <person name="Gao T."/>
            <person name="Zhang H."/>
        </authorList>
    </citation>
    <scope>NUCLEOTIDE SEQUENCE</scope>
    <source>
        <strain evidence="1">K16</strain>
    </source>
</reference>
<evidence type="ECO:0000313" key="1">
    <source>
        <dbReference type="EMBL" id="KAK4403303.1"/>
    </source>
</evidence>
<gene>
    <name evidence="1" type="ORF">Sango_0698900</name>
</gene>
<reference evidence="1" key="1">
    <citation type="submission" date="2020-06" db="EMBL/GenBank/DDBJ databases">
        <authorList>
            <person name="Li T."/>
            <person name="Hu X."/>
            <person name="Zhang T."/>
            <person name="Song X."/>
            <person name="Zhang H."/>
            <person name="Dai N."/>
            <person name="Sheng W."/>
            <person name="Hou X."/>
            <person name="Wei L."/>
        </authorList>
    </citation>
    <scope>NUCLEOTIDE SEQUENCE</scope>
    <source>
        <strain evidence="1">K16</strain>
        <tissue evidence="1">Leaf</tissue>
    </source>
</reference>
<protein>
    <submittedName>
        <fullName evidence="1">Scarecrow-like protein 14</fullName>
    </submittedName>
</protein>
<keyword evidence="2" id="KW-1185">Reference proteome</keyword>
<organism evidence="1 2">
    <name type="scientific">Sesamum angolense</name>
    <dbReference type="NCBI Taxonomy" id="2727404"/>
    <lineage>
        <taxon>Eukaryota</taxon>
        <taxon>Viridiplantae</taxon>
        <taxon>Streptophyta</taxon>
        <taxon>Embryophyta</taxon>
        <taxon>Tracheophyta</taxon>
        <taxon>Spermatophyta</taxon>
        <taxon>Magnoliopsida</taxon>
        <taxon>eudicotyledons</taxon>
        <taxon>Gunneridae</taxon>
        <taxon>Pentapetalae</taxon>
        <taxon>asterids</taxon>
        <taxon>lamiids</taxon>
        <taxon>Lamiales</taxon>
        <taxon>Pedaliaceae</taxon>
        <taxon>Sesamum</taxon>
    </lineage>
</organism>